<keyword evidence="1" id="KW-0378">Hydrolase</keyword>
<dbReference type="SUPFAM" id="SSF56784">
    <property type="entry name" value="HAD-like"/>
    <property type="match status" value="1"/>
</dbReference>
<evidence type="ECO:0000313" key="3">
    <source>
        <dbReference type="Proteomes" id="UP000260793"/>
    </source>
</evidence>
<dbReference type="Proteomes" id="UP000260793">
    <property type="component" value="Unassembled WGS sequence"/>
</dbReference>
<dbReference type="NCBIfam" id="TIGR00099">
    <property type="entry name" value="Cof-subfamily"/>
    <property type="match status" value="1"/>
</dbReference>
<dbReference type="GO" id="GO:0016791">
    <property type="term" value="F:phosphatase activity"/>
    <property type="evidence" value="ECO:0007669"/>
    <property type="project" value="TreeGrafter"/>
</dbReference>
<proteinExistence type="predicted"/>
<gene>
    <name evidence="2" type="ORF">DW116_13720</name>
    <name evidence="1" type="ORF">DXD17_06250</name>
</gene>
<accession>A0A3E4LT31</accession>
<dbReference type="RefSeq" id="WP_117688024.1">
    <property type="nucleotide sequence ID" value="NZ_CAJMJQ010000014.1"/>
</dbReference>
<dbReference type="Proteomes" id="UP000285832">
    <property type="component" value="Unassembled WGS sequence"/>
</dbReference>
<dbReference type="PANTHER" id="PTHR10000">
    <property type="entry name" value="PHOSPHOSERINE PHOSPHATASE"/>
    <property type="match status" value="1"/>
</dbReference>
<sequence>MGKIKIIFFDIDGTLLRLRAKELSEKTVEALNRLKANGIRLCIATGRTPVSLPHFSGIEFDAFLTFNGSLCYNDTETIFSNPISPDDVQKLIRNADSLGRPVSVATKNRLAANGFDIDLSDYYSIAHLQLTVAEDFEQVSNEEVYQLLLGCRETDYSAILKDVDGAKIAAWWDRAVDIIPANGGKGIGIQKVLEYYHLDKSEALAFGDGNNDIEMLLSVGTGVAMGNASPQLKEVADEICKDVAEDGIYDYCLTHGLI</sequence>
<comment type="caution">
    <text evidence="1">The sequence shown here is derived from an EMBL/GenBank/DDBJ whole genome shotgun (WGS) entry which is preliminary data.</text>
</comment>
<name>A0A3E4LT31_9FIRM</name>
<organism evidence="1 3">
    <name type="scientific">[Ruminococcus] lactaris</name>
    <dbReference type="NCBI Taxonomy" id="46228"/>
    <lineage>
        <taxon>Bacteria</taxon>
        <taxon>Bacillati</taxon>
        <taxon>Bacillota</taxon>
        <taxon>Clostridia</taxon>
        <taxon>Lachnospirales</taxon>
        <taxon>Lachnospiraceae</taxon>
        <taxon>Mediterraneibacter</taxon>
    </lineage>
</organism>
<dbReference type="InterPro" id="IPR036412">
    <property type="entry name" value="HAD-like_sf"/>
</dbReference>
<evidence type="ECO:0000313" key="1">
    <source>
        <dbReference type="EMBL" id="RGK40569.1"/>
    </source>
</evidence>
<dbReference type="PANTHER" id="PTHR10000:SF25">
    <property type="entry name" value="PHOSPHATASE YKRA-RELATED"/>
    <property type="match status" value="1"/>
</dbReference>
<dbReference type="InterPro" id="IPR023214">
    <property type="entry name" value="HAD_sf"/>
</dbReference>
<evidence type="ECO:0000313" key="2">
    <source>
        <dbReference type="EMBL" id="RHJ56746.1"/>
    </source>
</evidence>
<dbReference type="EMBL" id="QSQN01000013">
    <property type="protein sequence ID" value="RGK40569.1"/>
    <property type="molecule type" value="Genomic_DNA"/>
</dbReference>
<dbReference type="Gene3D" id="3.30.1240.10">
    <property type="match status" value="1"/>
</dbReference>
<dbReference type="AlphaFoldDB" id="A0A3E4LT31"/>
<dbReference type="SFLD" id="SFLDS00003">
    <property type="entry name" value="Haloacid_Dehalogenase"/>
    <property type="match status" value="1"/>
</dbReference>
<evidence type="ECO:0000313" key="4">
    <source>
        <dbReference type="Proteomes" id="UP000285832"/>
    </source>
</evidence>
<dbReference type="InterPro" id="IPR006379">
    <property type="entry name" value="HAD-SF_hydro_IIB"/>
</dbReference>
<dbReference type="GO" id="GO:0005829">
    <property type="term" value="C:cytosol"/>
    <property type="evidence" value="ECO:0007669"/>
    <property type="project" value="TreeGrafter"/>
</dbReference>
<dbReference type="InterPro" id="IPR000150">
    <property type="entry name" value="Cof"/>
</dbReference>
<protein>
    <submittedName>
        <fullName evidence="1">Cof-type HAD-IIB family hydrolase</fullName>
    </submittedName>
</protein>
<dbReference type="PROSITE" id="PS01229">
    <property type="entry name" value="COF_2"/>
    <property type="match status" value="1"/>
</dbReference>
<dbReference type="EMBL" id="QRMI01000065">
    <property type="protein sequence ID" value="RHJ56746.1"/>
    <property type="molecule type" value="Genomic_DNA"/>
</dbReference>
<dbReference type="Pfam" id="PF08282">
    <property type="entry name" value="Hydrolase_3"/>
    <property type="match status" value="1"/>
</dbReference>
<dbReference type="Gene3D" id="3.40.50.1000">
    <property type="entry name" value="HAD superfamily/HAD-like"/>
    <property type="match status" value="1"/>
</dbReference>
<dbReference type="SFLD" id="SFLDG01140">
    <property type="entry name" value="C2.B:_Phosphomannomutase_and_P"/>
    <property type="match status" value="1"/>
</dbReference>
<reference evidence="3 4" key="1">
    <citation type="submission" date="2018-08" db="EMBL/GenBank/DDBJ databases">
        <title>A genome reference for cultivated species of the human gut microbiota.</title>
        <authorList>
            <person name="Zou Y."/>
            <person name="Xue W."/>
            <person name="Luo G."/>
        </authorList>
    </citation>
    <scope>NUCLEOTIDE SEQUENCE [LARGE SCALE GENOMIC DNA]</scope>
    <source>
        <strain evidence="2 4">AM09-9</strain>
        <strain evidence="1 3">TF11-7</strain>
    </source>
</reference>
<dbReference type="NCBIfam" id="TIGR01484">
    <property type="entry name" value="HAD-SF-IIB"/>
    <property type="match status" value="1"/>
</dbReference>
<dbReference type="GO" id="GO:0000287">
    <property type="term" value="F:magnesium ion binding"/>
    <property type="evidence" value="ECO:0007669"/>
    <property type="project" value="TreeGrafter"/>
</dbReference>